<dbReference type="AlphaFoldDB" id="A0A7Z7NNM5"/>
<feature type="domain" description="DUF6644" evidence="2">
    <location>
        <begin position="40"/>
        <end position="173"/>
    </location>
</feature>
<dbReference type="Pfam" id="PF20349">
    <property type="entry name" value="DUF6644"/>
    <property type="match status" value="1"/>
</dbReference>
<reference evidence="3 4" key="1">
    <citation type="submission" date="2018-01" db="EMBL/GenBank/DDBJ databases">
        <authorList>
            <person name="Clerissi C."/>
        </authorList>
    </citation>
    <scope>NUCLEOTIDE SEQUENCE [LARGE SCALE GENOMIC DNA]</scope>
    <source>
        <strain evidence="3">Cupriavidus taiwanensis STM 6021</strain>
    </source>
</reference>
<evidence type="ECO:0000313" key="4">
    <source>
        <dbReference type="Proteomes" id="UP000257139"/>
    </source>
</evidence>
<dbReference type="RefSeq" id="WP_025584292.1">
    <property type="nucleotide sequence ID" value="NZ_LT976872.1"/>
</dbReference>
<keyword evidence="1" id="KW-0812">Transmembrane</keyword>
<keyword evidence="1" id="KW-0472">Membrane</keyword>
<gene>
    <name evidence="3" type="ORF">CBM2594_B10505</name>
</gene>
<evidence type="ECO:0000313" key="3">
    <source>
        <dbReference type="EMBL" id="SPC21401.1"/>
    </source>
</evidence>
<dbReference type="InterPro" id="IPR046586">
    <property type="entry name" value="DUF6644"/>
</dbReference>
<protein>
    <recommendedName>
        <fullName evidence="2">DUF6644 domain-containing protein</fullName>
    </recommendedName>
</protein>
<feature type="transmembrane region" description="Helical" evidence="1">
    <location>
        <begin position="148"/>
        <end position="172"/>
    </location>
</feature>
<evidence type="ECO:0000256" key="1">
    <source>
        <dbReference type="SAM" id="Phobius"/>
    </source>
</evidence>
<evidence type="ECO:0000259" key="2">
    <source>
        <dbReference type="Pfam" id="PF20349"/>
    </source>
</evidence>
<keyword evidence="1" id="KW-1133">Transmembrane helix</keyword>
<dbReference type="EMBL" id="LT978514">
    <property type="protein sequence ID" value="SPC21401.1"/>
    <property type="molecule type" value="Genomic_DNA"/>
</dbReference>
<dbReference type="Proteomes" id="UP000257139">
    <property type="component" value="Chromosome CBM2594_b"/>
</dbReference>
<feature type="transmembrane region" description="Helical" evidence="1">
    <location>
        <begin position="32"/>
        <end position="56"/>
    </location>
</feature>
<accession>A0A7Z7NNM5</accession>
<proteinExistence type="predicted"/>
<feature type="transmembrane region" description="Helical" evidence="1">
    <location>
        <begin position="108"/>
        <end position="127"/>
    </location>
</feature>
<organism evidence="3 4">
    <name type="scientific">Cupriavidus taiwanensis</name>
    <dbReference type="NCBI Taxonomy" id="164546"/>
    <lineage>
        <taxon>Bacteria</taxon>
        <taxon>Pseudomonadati</taxon>
        <taxon>Pseudomonadota</taxon>
        <taxon>Betaproteobacteria</taxon>
        <taxon>Burkholderiales</taxon>
        <taxon>Burkholderiaceae</taxon>
        <taxon>Cupriavidus</taxon>
    </lineage>
</organism>
<feature type="transmembrane region" description="Helical" evidence="1">
    <location>
        <begin position="76"/>
        <end position="96"/>
    </location>
</feature>
<name>A0A7Z7NNM5_9BURK</name>
<sequence>MPAPLFTAWTAWTEWAGALARLPFATALRSSAWAYPAVEIVHLAGMALLFGSIVVVDMRLAGLGRRLPVSLLLRHALPFTIGAFIAVAASGVLLFVAHADELATNPAFLAKLGLIALALANVLWFHAGPSRSLHDRERGWDADAPPPAGARLNAILSIAAWLLVICAGRLIAYV</sequence>